<dbReference type="InParanoid" id="H2B1H9"/>
<dbReference type="InterPro" id="IPR022751">
    <property type="entry name" value="Alpha_mannosyltransferase"/>
</dbReference>
<evidence type="ECO:0000256" key="1">
    <source>
        <dbReference type="ARBA" id="ARBA00004606"/>
    </source>
</evidence>
<dbReference type="FunCoup" id="H2B1H9">
    <property type="interactions" value="30"/>
</dbReference>
<evidence type="ECO:0000313" key="11">
    <source>
        <dbReference type="EMBL" id="CCF60479.1"/>
    </source>
</evidence>
<dbReference type="OrthoDB" id="430354at2759"/>
<dbReference type="EMBL" id="HE650831">
    <property type="protein sequence ID" value="CCF60479.1"/>
    <property type="molecule type" value="Genomic_DNA"/>
</dbReference>
<dbReference type="GeneID" id="13886668"/>
<organism evidence="11 12">
    <name type="scientific">Kazachstania africana (strain ATCC 22294 / BCRC 22015 / CBS 2517 / CECT 1963 / NBRC 1671 / NRRL Y-8276)</name>
    <name type="common">Yeast</name>
    <name type="synonym">Kluyveromyces africanus</name>
    <dbReference type="NCBI Taxonomy" id="1071382"/>
    <lineage>
        <taxon>Eukaryota</taxon>
        <taxon>Fungi</taxon>
        <taxon>Dikarya</taxon>
        <taxon>Ascomycota</taxon>
        <taxon>Saccharomycotina</taxon>
        <taxon>Saccharomycetes</taxon>
        <taxon>Saccharomycetales</taxon>
        <taxon>Saccharomycetaceae</taxon>
        <taxon>Kazachstania</taxon>
    </lineage>
</organism>
<evidence type="ECO:0000256" key="5">
    <source>
        <dbReference type="ARBA" id="ARBA00022692"/>
    </source>
</evidence>
<evidence type="ECO:0000256" key="3">
    <source>
        <dbReference type="ARBA" id="ARBA00022676"/>
    </source>
</evidence>
<evidence type="ECO:0008006" key="13">
    <source>
        <dbReference type="Google" id="ProtNLM"/>
    </source>
</evidence>
<dbReference type="STRING" id="1071382.H2B1H9"/>
<keyword evidence="12" id="KW-1185">Reference proteome</keyword>
<name>H2B1H9_KAZAF</name>
<keyword evidence="9" id="KW-0325">Glycoprotein</keyword>
<keyword evidence="5 10" id="KW-0812">Transmembrane</keyword>
<protein>
    <recommendedName>
        <fullName evidence="13">Alpha-1,3-mannosyltransferase</fullName>
    </recommendedName>
</protein>
<evidence type="ECO:0000313" key="12">
    <source>
        <dbReference type="Proteomes" id="UP000005220"/>
    </source>
</evidence>
<dbReference type="GO" id="GO:0005794">
    <property type="term" value="C:Golgi apparatus"/>
    <property type="evidence" value="ECO:0007669"/>
    <property type="project" value="TreeGrafter"/>
</dbReference>
<dbReference type="Pfam" id="PF11051">
    <property type="entry name" value="Mannosyl_trans3"/>
    <property type="match status" value="1"/>
</dbReference>
<evidence type="ECO:0000256" key="6">
    <source>
        <dbReference type="ARBA" id="ARBA00022968"/>
    </source>
</evidence>
<dbReference type="RefSeq" id="XP_003959614.1">
    <property type="nucleotide sequence ID" value="XM_003959565.1"/>
</dbReference>
<keyword evidence="4" id="KW-0808">Transferase</keyword>
<dbReference type="GO" id="GO:0016020">
    <property type="term" value="C:membrane"/>
    <property type="evidence" value="ECO:0007669"/>
    <property type="project" value="UniProtKB-SubCell"/>
</dbReference>
<dbReference type="PANTHER" id="PTHR31392:SF1">
    <property type="entry name" value="ALPHA-1,3-MANNOSYLTRANSFERASE MNN1-RELATED"/>
    <property type="match status" value="1"/>
</dbReference>
<evidence type="ECO:0000256" key="9">
    <source>
        <dbReference type="ARBA" id="ARBA00023180"/>
    </source>
</evidence>
<dbReference type="InterPro" id="IPR029044">
    <property type="entry name" value="Nucleotide-diphossugar_trans"/>
</dbReference>
<comment type="subcellular location">
    <subcellularLocation>
        <location evidence="1">Membrane</location>
        <topology evidence="1">Single-pass type II membrane protein</topology>
    </subcellularLocation>
</comment>
<keyword evidence="8 10" id="KW-0472">Membrane</keyword>
<dbReference type="PANTHER" id="PTHR31392">
    <property type="entry name" value="ALPHA-1,3-MANNOSYLTRANSFERASE MNN1-RELATED"/>
    <property type="match status" value="1"/>
</dbReference>
<dbReference type="GO" id="GO:0000033">
    <property type="term" value="F:alpha-1,3-mannosyltransferase activity"/>
    <property type="evidence" value="ECO:0007669"/>
    <property type="project" value="TreeGrafter"/>
</dbReference>
<comment type="similarity">
    <text evidence="2">Belongs to the MNN1/MNT family.</text>
</comment>
<keyword evidence="7 10" id="KW-1133">Transmembrane helix</keyword>
<sequence>MCRIHFRVKRVLSTKFIILLCGFLVLYLITNRRNSLSSQAGGPIPSDLKYKSDKTSTFQKIGYRSADSESPLHDILQRRERLRRQLKNPFFRAYSFIRGLLVNPGSGRENREEEFELLTNWNNTTLLTQCSYLIENIYQNNPSWTNEEIVKFHNNDNVDDLMMSLMGERVRIYNYCFTHGNLNTLDVLKTKYFKKQGIDPWDYQSRTFPFFKENIDPENYLLWPNIYDLSLESENKLLPKPSFKTGNRQFNLNFLQYWKMLGKGRGIVTTLPIGDIKLFYKQLKVLDYLNNTLPIQIVTTGGASVELFIEELKSYSKSTHQKILLIDTSPMLNTSFASLYIRFFSNKWISILFNTFEEMIFMDVDVVPFVNPNEFFEIDGYKETGIFMYKDRALLNEHTFQYCIDTFRGLEPSMQENELLSKNHVLDRLLRGSSDKSKSAKDQTGQQQTFNSFFIDQKLHHVDSGLVVIDKKRKFDGILMSFLLNIDWKTQRCVYGDKEVFWLGHLFAGSDYAIDATYAGLLGPIGKDDDEATSSTRYHICSAQISHNDGERLMWANGGLKTCKLDNAAEADFDANPDYFSSRYNDKETLEQMYSSALGIDAMIIPDPEVDPWLQIQECQNYMYCAFVTTDVNDSPLDAGSLVKFKSPSLISYNKISNLWNDAVIS</sequence>
<evidence type="ECO:0000256" key="8">
    <source>
        <dbReference type="ARBA" id="ARBA00023136"/>
    </source>
</evidence>
<dbReference type="HOGENOM" id="CLU_015387_1_0_1"/>
<dbReference type="eggNOG" id="ENOG502RZ48">
    <property type="taxonomic scope" value="Eukaryota"/>
</dbReference>
<gene>
    <name evidence="11" type="primary">KAFR0K01240</name>
    <name evidence="11" type="ORF">KAFR_0K01240</name>
</gene>
<evidence type="ECO:0000256" key="4">
    <source>
        <dbReference type="ARBA" id="ARBA00022679"/>
    </source>
</evidence>
<reference evidence="11 12" key="1">
    <citation type="journal article" date="2011" name="Proc. Natl. Acad. Sci. U.S.A.">
        <title>Evolutionary erosion of yeast sex chromosomes by mating-type switching accidents.</title>
        <authorList>
            <person name="Gordon J.L."/>
            <person name="Armisen D."/>
            <person name="Proux-Wera E."/>
            <person name="Oheigeartaigh S.S."/>
            <person name="Byrne K.P."/>
            <person name="Wolfe K.H."/>
        </authorList>
    </citation>
    <scope>NUCLEOTIDE SEQUENCE [LARGE SCALE GENOMIC DNA]</scope>
    <source>
        <strain evidence="12">ATCC 22294 / BCRC 22015 / CBS 2517 / CECT 1963 / NBRC 1671 / NRRL Y-8276</strain>
    </source>
</reference>
<dbReference type="GO" id="GO:0006493">
    <property type="term" value="P:protein O-linked glycosylation"/>
    <property type="evidence" value="ECO:0007669"/>
    <property type="project" value="TreeGrafter"/>
</dbReference>
<evidence type="ECO:0000256" key="10">
    <source>
        <dbReference type="SAM" id="Phobius"/>
    </source>
</evidence>
<dbReference type="Proteomes" id="UP000005220">
    <property type="component" value="Chromosome 11"/>
</dbReference>
<evidence type="ECO:0000256" key="2">
    <source>
        <dbReference type="ARBA" id="ARBA00009105"/>
    </source>
</evidence>
<keyword evidence="6" id="KW-0735">Signal-anchor</keyword>
<evidence type="ECO:0000256" key="7">
    <source>
        <dbReference type="ARBA" id="ARBA00022989"/>
    </source>
</evidence>
<keyword evidence="3" id="KW-0328">Glycosyltransferase</keyword>
<dbReference type="AlphaFoldDB" id="H2B1H9"/>
<feature type="transmembrane region" description="Helical" evidence="10">
    <location>
        <begin position="12"/>
        <end position="29"/>
    </location>
</feature>
<proteinExistence type="inferred from homology"/>
<accession>H2B1H9</accession>
<dbReference type="SUPFAM" id="SSF53448">
    <property type="entry name" value="Nucleotide-diphospho-sugar transferases"/>
    <property type="match status" value="1"/>
</dbReference>
<dbReference type="KEGG" id="kaf:KAFR_0K01240"/>